<dbReference type="InterPro" id="IPR029044">
    <property type="entry name" value="Nucleotide-diphossugar_trans"/>
</dbReference>
<dbReference type="AlphaFoldDB" id="A0A1E7EXL8"/>
<keyword evidence="3" id="KW-0808">Transferase</keyword>
<dbReference type="Proteomes" id="UP000095751">
    <property type="component" value="Unassembled WGS sequence"/>
</dbReference>
<dbReference type="OrthoDB" id="202844at2759"/>
<dbReference type="KEGG" id="fcy:FRACYDRAFT_246648"/>
<feature type="compositionally biased region" description="Basic and acidic residues" evidence="1">
    <location>
        <begin position="74"/>
        <end position="85"/>
    </location>
</feature>
<gene>
    <name evidence="3" type="ORF">FRACYDRAFT_246648</name>
</gene>
<evidence type="ECO:0000256" key="2">
    <source>
        <dbReference type="SAM" id="Phobius"/>
    </source>
</evidence>
<keyword evidence="2" id="KW-0472">Membrane</keyword>
<dbReference type="SUPFAM" id="SSF53448">
    <property type="entry name" value="Nucleotide-diphospho-sugar transferases"/>
    <property type="match status" value="2"/>
</dbReference>
<dbReference type="Gene3D" id="3.90.550.10">
    <property type="entry name" value="Spore Coat Polysaccharide Biosynthesis Protein SpsA, Chain A"/>
    <property type="match status" value="2"/>
</dbReference>
<sequence length="932" mass="108063">MSFRNAYPPRKQVAGDGVSDANSRRRSSSSSIFVGSSYLMKGKYLSMLFLLINLLGLLQYRGVMNRTLREITMHNESSNGHERESAGIPSQLLPRHTSSSSSNISKTILHSQNREQQQQHNDISRIATSTKTNSTTSGKFAYAFLLGGASSPMASSDYRGELYSVVAAAHSLRRSGSKADMVLMVQMSSRTNFTGLPLLDETILYKMNIRIVYLPKFSDPKLENFYALMMEKFRILLLDEYDRVMYLDADVMPKCNLDYIMEMSYRGDLLKENVILAYRIEPAAGGFFVLKPNASDYTKIVEIITETERKSLELPYPHWDPRVGWGHVITAEDRWKSTHFINNDTNWTWHGATADQGLLYYWTKYYKQSVSIINRHEVEQWGAETQNGDLQLLRTDSRTLMEHGCKRIRRVPTWGNASPYKEFVHFTGPNKPWYRNRTFLEESIQKDTISEQGQWYWLLKDALLKTGLYDQVPLDFINIKTQPAVGRAPTFGQRTVYMRRKAQLGWKQYENDFTTTQNEESADTRRWAYTFLLGGARPKSGGTEWAGGLYSVVAATHHLRKLGSRADVVLLVQITAKSPHQNLPELEEEILQKMDIKVVYIPKFANSKMECFYSLMMEKFRILNLTEYSRVMYLDYDVMPTCNLDYLFDLSDPLPGLPSSNTDDTTNTTLRLKENIILSYQSEPSSGGIFVLKPNATDFNHIQRIIHEKEVKSLELPYPHFDHNVGWGHIITKPDYWKDVRGHVNVNGNWTWYGVEADQGLLYYWTKYVKKSVSIVTRADVEQWDEDDWDIDANGTLVLRQKQQYDQDFTPTIEKNALKDYGCPVTHFLPVPYNDFFHMTGRAKPWYQKRAQLYTDCKDKDRQCNIQRKWYKLLNEALVSIEMLDRVSWDFLGSRESTQVGHAPSLEQIAHYIYAKKERNWNQYEYKKEESR</sequence>
<keyword evidence="2" id="KW-1133">Transmembrane helix</keyword>
<dbReference type="EMBL" id="KV784370">
    <property type="protein sequence ID" value="OEU10780.1"/>
    <property type="molecule type" value="Genomic_DNA"/>
</dbReference>
<feature type="region of interest" description="Disordered" evidence="1">
    <location>
        <begin position="74"/>
        <end position="133"/>
    </location>
</feature>
<dbReference type="GO" id="GO:0016740">
    <property type="term" value="F:transferase activity"/>
    <property type="evidence" value="ECO:0007669"/>
    <property type="project" value="UniProtKB-KW"/>
</dbReference>
<feature type="transmembrane region" description="Helical" evidence="2">
    <location>
        <begin position="44"/>
        <end position="63"/>
    </location>
</feature>
<keyword evidence="4" id="KW-1185">Reference proteome</keyword>
<proteinExistence type="predicted"/>
<protein>
    <submittedName>
        <fullName evidence="3">Glycosyl transferase family 8 protein</fullName>
    </submittedName>
</protein>
<dbReference type="PANTHER" id="PTHR11183">
    <property type="entry name" value="GLYCOGENIN SUBFAMILY MEMBER"/>
    <property type="match status" value="1"/>
</dbReference>
<organism evidence="3 4">
    <name type="scientific">Fragilariopsis cylindrus CCMP1102</name>
    <dbReference type="NCBI Taxonomy" id="635003"/>
    <lineage>
        <taxon>Eukaryota</taxon>
        <taxon>Sar</taxon>
        <taxon>Stramenopiles</taxon>
        <taxon>Ochrophyta</taxon>
        <taxon>Bacillariophyta</taxon>
        <taxon>Bacillariophyceae</taxon>
        <taxon>Bacillariophycidae</taxon>
        <taxon>Bacillariales</taxon>
        <taxon>Bacillariaceae</taxon>
        <taxon>Fragilariopsis</taxon>
    </lineage>
</organism>
<dbReference type="InParanoid" id="A0A1E7EXL8"/>
<dbReference type="InterPro" id="IPR050587">
    <property type="entry name" value="GNT1/Glycosyltrans_8"/>
</dbReference>
<evidence type="ECO:0000313" key="4">
    <source>
        <dbReference type="Proteomes" id="UP000095751"/>
    </source>
</evidence>
<feature type="compositionally biased region" description="Polar residues" evidence="1">
    <location>
        <begin position="103"/>
        <end position="121"/>
    </location>
</feature>
<accession>A0A1E7EXL8</accession>
<feature type="region of interest" description="Disordered" evidence="1">
    <location>
        <begin position="1"/>
        <end position="26"/>
    </location>
</feature>
<evidence type="ECO:0000256" key="1">
    <source>
        <dbReference type="SAM" id="MobiDB-lite"/>
    </source>
</evidence>
<reference evidence="3 4" key="1">
    <citation type="submission" date="2016-09" db="EMBL/GenBank/DDBJ databases">
        <title>Extensive genetic diversity and differential bi-allelic expression allows diatom success in the polar Southern Ocean.</title>
        <authorList>
            <consortium name="DOE Joint Genome Institute"/>
            <person name="Mock T."/>
            <person name="Otillar R.P."/>
            <person name="Strauss J."/>
            <person name="Dupont C."/>
            <person name="Frickenhaus S."/>
            <person name="Maumus F."/>
            <person name="Mcmullan M."/>
            <person name="Sanges R."/>
            <person name="Schmutz J."/>
            <person name="Toseland A."/>
            <person name="Valas R."/>
            <person name="Veluchamy A."/>
            <person name="Ward B.J."/>
            <person name="Allen A."/>
            <person name="Barry K."/>
            <person name="Falciatore A."/>
            <person name="Ferrante M."/>
            <person name="Fortunato A.E."/>
            <person name="Gloeckner G."/>
            <person name="Gruber A."/>
            <person name="Hipkin R."/>
            <person name="Janech M."/>
            <person name="Kroth P."/>
            <person name="Leese F."/>
            <person name="Lindquist E."/>
            <person name="Lyon B.R."/>
            <person name="Martin J."/>
            <person name="Mayer C."/>
            <person name="Parker M."/>
            <person name="Quesneville H."/>
            <person name="Raymond J."/>
            <person name="Uhlig C."/>
            <person name="Valentin K.U."/>
            <person name="Worden A.Z."/>
            <person name="Armbrust E.V."/>
            <person name="Bowler C."/>
            <person name="Green B."/>
            <person name="Moulton V."/>
            <person name="Van Oosterhout C."/>
            <person name="Grigoriev I."/>
        </authorList>
    </citation>
    <scope>NUCLEOTIDE SEQUENCE [LARGE SCALE GENOMIC DNA]</scope>
    <source>
        <strain evidence="3 4">CCMP1102</strain>
    </source>
</reference>
<evidence type="ECO:0000313" key="3">
    <source>
        <dbReference type="EMBL" id="OEU10780.1"/>
    </source>
</evidence>
<keyword evidence="2" id="KW-0812">Transmembrane</keyword>
<name>A0A1E7EXL8_9STRA</name>